<evidence type="ECO:0000256" key="6">
    <source>
        <dbReference type="ARBA" id="ARBA00022840"/>
    </source>
</evidence>
<dbReference type="PANTHER" id="PTHR43326">
    <property type="entry name" value="METHIONYL-TRNA SYNTHETASE"/>
    <property type="match status" value="1"/>
</dbReference>
<proteinExistence type="inferred from homology"/>
<keyword evidence="13" id="KW-1185">Reference proteome</keyword>
<dbReference type="GO" id="GO:0005524">
    <property type="term" value="F:ATP binding"/>
    <property type="evidence" value="ECO:0007669"/>
    <property type="project" value="UniProtKB-KW"/>
</dbReference>
<dbReference type="InterPro" id="IPR014729">
    <property type="entry name" value="Rossmann-like_a/b/a_fold"/>
</dbReference>
<comment type="similarity">
    <text evidence="10">Belongs to the class-I aminoacyl-tRNA synthetase family.</text>
</comment>
<keyword evidence="5 10" id="KW-0547">Nucleotide-binding</keyword>
<evidence type="ECO:0000259" key="11">
    <source>
        <dbReference type="Pfam" id="PF09334"/>
    </source>
</evidence>
<dbReference type="PRINTS" id="PR01041">
    <property type="entry name" value="TRNASYNTHMET"/>
</dbReference>
<sequence length="518" mass="61060">MQKNKKTFFITSPIFYTSGNLHIGHLYTNTLAWVLKNYKILRGYEAKFLTGSDEHGQKILKKANELNMDVKEYVDAQVEKFVELWKLAEIDYDFFSRTTNKNHMEIVQNIFEKLLSKKIIYKSVYKGLYSVSSEEFLTPNQAVEENGKFYHPVSKDLLIELEEESYFFKMSSFQKWLINHWKTKQNIIFPTQVITELLNNFVKKNLEDLSVTRVSFDWGIKIKSDKKHVIYVWLDALFNYITALNYSLENDNDYVKFWKNGDEKVHIIGKEISRFHCIYWPIFLNALDLPQPTKIIVHGLINDSEGRKMSKSLNNVVDPIYLLKKYSPEVVKFYLSTQLTMTSDSKFDEEHLKSIYNSLLSNNYGNLLSRTIAMVKQSFIDKPVKYKENQLTKLEKEIFDDILKTKEIYINEMDNFLISKAYKSVFDFSKKLNGYIDITMPWTLKNNLERLEVVLNTLLNGIYSVSVFLSIIFTKKINEVKNQLKIDDFSLENIGNWNLFDNIIVEKKEPLFQRISEK</sequence>
<dbReference type="InterPro" id="IPR014758">
    <property type="entry name" value="Met-tRNA_synth"/>
</dbReference>
<comment type="function">
    <text evidence="1">Is required not only for elongation of protein synthesis but also for the initiation of all mRNA translation through initiator tRNA(fMet) aminoacylation.</text>
</comment>
<dbReference type="InterPro" id="IPR015413">
    <property type="entry name" value="Methionyl/Leucyl_tRNA_Synth"/>
</dbReference>
<dbReference type="EMBL" id="LR214951">
    <property type="protein sequence ID" value="VEU59171.1"/>
    <property type="molecule type" value="Genomic_DNA"/>
</dbReference>
<evidence type="ECO:0000256" key="4">
    <source>
        <dbReference type="ARBA" id="ARBA00022598"/>
    </source>
</evidence>
<keyword evidence="4 10" id="KW-0436">Ligase</keyword>
<dbReference type="CDD" id="cd00814">
    <property type="entry name" value="MetRS_core"/>
    <property type="match status" value="1"/>
</dbReference>
<evidence type="ECO:0000256" key="9">
    <source>
        <dbReference type="ARBA" id="ARBA00030904"/>
    </source>
</evidence>
<dbReference type="PANTHER" id="PTHR43326:SF1">
    <property type="entry name" value="METHIONINE--TRNA LIGASE, MITOCHONDRIAL"/>
    <property type="match status" value="1"/>
</dbReference>
<evidence type="ECO:0000256" key="1">
    <source>
        <dbReference type="ARBA" id="ARBA00003314"/>
    </source>
</evidence>
<dbReference type="Gene3D" id="2.170.220.10">
    <property type="match status" value="1"/>
</dbReference>
<dbReference type="Proteomes" id="UP000289440">
    <property type="component" value="Chromosome"/>
</dbReference>
<keyword evidence="6 10" id="KW-0067">ATP-binding</keyword>
<dbReference type="NCBIfam" id="TIGR00398">
    <property type="entry name" value="metG"/>
    <property type="match status" value="1"/>
</dbReference>
<accession>A0A449A4I8</accession>
<dbReference type="InterPro" id="IPR023457">
    <property type="entry name" value="Met-tRNA_synth_2"/>
</dbReference>
<dbReference type="InterPro" id="IPR033911">
    <property type="entry name" value="MetRS_core"/>
</dbReference>
<protein>
    <recommendedName>
        <fullName evidence="3">Methionine--tRNA ligase</fullName>
        <ecNumber evidence="2">6.1.1.10</ecNumber>
    </recommendedName>
    <alternativeName>
        <fullName evidence="9">Methionyl-tRNA synthetase</fullName>
    </alternativeName>
</protein>
<dbReference type="Gene3D" id="1.10.730.10">
    <property type="entry name" value="Isoleucyl-tRNA Synthetase, Domain 1"/>
    <property type="match status" value="1"/>
</dbReference>
<evidence type="ECO:0000256" key="5">
    <source>
        <dbReference type="ARBA" id="ARBA00022741"/>
    </source>
</evidence>
<dbReference type="Gene3D" id="3.40.50.620">
    <property type="entry name" value="HUPs"/>
    <property type="match status" value="1"/>
</dbReference>
<dbReference type="RefSeq" id="WP_129719579.1">
    <property type="nucleotide sequence ID" value="NZ_LR214951.1"/>
</dbReference>
<evidence type="ECO:0000256" key="8">
    <source>
        <dbReference type="ARBA" id="ARBA00023146"/>
    </source>
</evidence>
<organism evidence="12 13">
    <name type="scientific">Mesomycoplasma neurolyticum</name>
    <dbReference type="NCBI Taxonomy" id="2120"/>
    <lineage>
        <taxon>Bacteria</taxon>
        <taxon>Bacillati</taxon>
        <taxon>Mycoplasmatota</taxon>
        <taxon>Mycoplasmoidales</taxon>
        <taxon>Metamycoplasmataceae</taxon>
        <taxon>Mesomycoplasma</taxon>
    </lineage>
</organism>
<keyword evidence="7 10" id="KW-0648">Protein biosynthesis</keyword>
<dbReference type="Pfam" id="PF09334">
    <property type="entry name" value="tRNA-synt_1g"/>
    <property type="match status" value="2"/>
</dbReference>
<dbReference type="InterPro" id="IPR009080">
    <property type="entry name" value="tRNAsynth_Ia_anticodon-bd"/>
</dbReference>
<dbReference type="SUPFAM" id="SSF52374">
    <property type="entry name" value="Nucleotidylyl transferase"/>
    <property type="match status" value="1"/>
</dbReference>
<name>A0A449A4I8_9BACT</name>
<dbReference type="GO" id="GO:0004825">
    <property type="term" value="F:methionine-tRNA ligase activity"/>
    <property type="evidence" value="ECO:0007669"/>
    <property type="project" value="UniProtKB-EC"/>
</dbReference>
<gene>
    <name evidence="12" type="primary">metG</name>
    <name evidence="12" type="ORF">NCTC10166_00129</name>
</gene>
<dbReference type="FunFam" id="2.170.220.10:FF:000002">
    <property type="entry name" value="Methionine--tRNA ligase"/>
    <property type="match status" value="1"/>
</dbReference>
<feature type="domain" description="Methionyl/Leucyl tRNA synthetase" evidence="11">
    <location>
        <begin position="9"/>
        <end position="141"/>
    </location>
</feature>
<reference evidence="12 13" key="1">
    <citation type="submission" date="2019-01" db="EMBL/GenBank/DDBJ databases">
        <authorList>
            <consortium name="Pathogen Informatics"/>
        </authorList>
    </citation>
    <scope>NUCLEOTIDE SEQUENCE [LARGE SCALE GENOMIC DNA]</scope>
    <source>
        <strain evidence="12 13">NCTC10166</strain>
    </source>
</reference>
<dbReference type="SUPFAM" id="SSF47323">
    <property type="entry name" value="Anticodon-binding domain of a subclass of class I aminoacyl-tRNA synthetases"/>
    <property type="match status" value="1"/>
</dbReference>
<dbReference type="KEGG" id="mnu:NCTC10166_00129"/>
<dbReference type="AlphaFoldDB" id="A0A449A4I8"/>
<dbReference type="GO" id="GO:0006431">
    <property type="term" value="P:methionyl-tRNA aminoacylation"/>
    <property type="evidence" value="ECO:0007669"/>
    <property type="project" value="InterPro"/>
</dbReference>
<evidence type="ECO:0000256" key="3">
    <source>
        <dbReference type="ARBA" id="ARBA00018753"/>
    </source>
</evidence>
<feature type="domain" description="Methionyl/Leucyl tRNA synthetase" evidence="11">
    <location>
        <begin position="162"/>
        <end position="371"/>
    </location>
</feature>
<keyword evidence="8 10" id="KW-0030">Aminoacyl-tRNA synthetase</keyword>
<dbReference type="OrthoDB" id="9810191at2"/>
<evidence type="ECO:0000313" key="12">
    <source>
        <dbReference type="EMBL" id="VEU59171.1"/>
    </source>
</evidence>
<dbReference type="EC" id="6.1.1.10" evidence="2"/>
<evidence type="ECO:0000256" key="10">
    <source>
        <dbReference type="RuleBase" id="RU363039"/>
    </source>
</evidence>
<evidence type="ECO:0000256" key="2">
    <source>
        <dbReference type="ARBA" id="ARBA00012838"/>
    </source>
</evidence>
<evidence type="ECO:0000256" key="7">
    <source>
        <dbReference type="ARBA" id="ARBA00022917"/>
    </source>
</evidence>
<evidence type="ECO:0000313" key="13">
    <source>
        <dbReference type="Proteomes" id="UP000289440"/>
    </source>
</evidence>